<keyword evidence="5" id="KW-0808">Transferase</keyword>
<evidence type="ECO:0000256" key="4">
    <source>
        <dbReference type="ARBA" id="ARBA00022553"/>
    </source>
</evidence>
<dbReference type="InterPro" id="IPR003594">
    <property type="entry name" value="HATPase_dom"/>
</dbReference>
<dbReference type="AlphaFoldDB" id="A0A561BN03"/>
<keyword evidence="7 12" id="KW-0418">Kinase</keyword>
<dbReference type="InterPro" id="IPR005467">
    <property type="entry name" value="His_kinase_dom"/>
</dbReference>
<dbReference type="Gene3D" id="3.30.565.10">
    <property type="entry name" value="Histidine kinase-like ATPase, C-terminal domain"/>
    <property type="match status" value="1"/>
</dbReference>
<accession>A0A561BN03</accession>
<proteinExistence type="predicted"/>
<evidence type="ECO:0000256" key="7">
    <source>
        <dbReference type="ARBA" id="ARBA00022777"/>
    </source>
</evidence>
<dbReference type="PANTHER" id="PTHR45436:SF5">
    <property type="entry name" value="SENSOR HISTIDINE KINASE TRCS"/>
    <property type="match status" value="1"/>
</dbReference>
<evidence type="ECO:0000256" key="9">
    <source>
        <dbReference type="ARBA" id="ARBA00023012"/>
    </source>
</evidence>
<keyword evidence="6" id="KW-0812">Transmembrane</keyword>
<protein>
    <recommendedName>
        <fullName evidence="3">histidine kinase</fullName>
        <ecNumber evidence="3">2.7.13.3</ecNumber>
    </recommendedName>
</protein>
<feature type="domain" description="Histidine kinase" evidence="11">
    <location>
        <begin position="36"/>
        <end position="254"/>
    </location>
</feature>
<keyword evidence="9" id="KW-0902">Two-component regulatory system</keyword>
<evidence type="ECO:0000256" key="5">
    <source>
        <dbReference type="ARBA" id="ARBA00022679"/>
    </source>
</evidence>
<dbReference type="GO" id="GO:0000160">
    <property type="term" value="P:phosphorelay signal transduction system"/>
    <property type="evidence" value="ECO:0007669"/>
    <property type="project" value="UniProtKB-KW"/>
</dbReference>
<evidence type="ECO:0000259" key="11">
    <source>
        <dbReference type="PROSITE" id="PS50109"/>
    </source>
</evidence>
<evidence type="ECO:0000256" key="2">
    <source>
        <dbReference type="ARBA" id="ARBA00004370"/>
    </source>
</evidence>
<dbReference type="PANTHER" id="PTHR45436">
    <property type="entry name" value="SENSOR HISTIDINE KINASE YKOH"/>
    <property type="match status" value="1"/>
</dbReference>
<comment type="caution">
    <text evidence="12">The sequence shown here is derived from an EMBL/GenBank/DDBJ whole genome shotgun (WGS) entry which is preliminary data.</text>
</comment>
<reference evidence="12 13" key="1">
    <citation type="submission" date="2019-06" db="EMBL/GenBank/DDBJ databases">
        <title>Sequencing the genomes of 1000 actinobacteria strains.</title>
        <authorList>
            <person name="Klenk H.-P."/>
        </authorList>
    </citation>
    <scope>NUCLEOTIDE SEQUENCE [LARGE SCALE GENOMIC DNA]</scope>
    <source>
        <strain evidence="12 13">DSM 24683</strain>
    </source>
</reference>
<name>A0A561BN03_9ACTN</name>
<dbReference type="EC" id="2.7.13.3" evidence="3"/>
<evidence type="ECO:0000256" key="6">
    <source>
        <dbReference type="ARBA" id="ARBA00022692"/>
    </source>
</evidence>
<comment type="subcellular location">
    <subcellularLocation>
        <location evidence="2">Membrane</location>
    </subcellularLocation>
</comment>
<dbReference type="GO" id="GO:0004673">
    <property type="term" value="F:protein histidine kinase activity"/>
    <property type="evidence" value="ECO:0007669"/>
    <property type="project" value="UniProtKB-EC"/>
</dbReference>
<evidence type="ECO:0000313" key="13">
    <source>
        <dbReference type="Proteomes" id="UP000318380"/>
    </source>
</evidence>
<evidence type="ECO:0000313" key="12">
    <source>
        <dbReference type="EMBL" id="TWD80172.1"/>
    </source>
</evidence>
<gene>
    <name evidence="12" type="ORF">FB561_1245</name>
</gene>
<keyword evidence="4" id="KW-0597">Phosphoprotein</keyword>
<dbReference type="GO" id="GO:0016020">
    <property type="term" value="C:membrane"/>
    <property type="evidence" value="ECO:0007669"/>
    <property type="project" value="UniProtKB-SubCell"/>
</dbReference>
<dbReference type="EMBL" id="VIVK01000001">
    <property type="protein sequence ID" value="TWD80172.1"/>
    <property type="molecule type" value="Genomic_DNA"/>
</dbReference>
<keyword evidence="8" id="KW-1133">Transmembrane helix</keyword>
<keyword evidence="13" id="KW-1185">Reference proteome</keyword>
<organism evidence="12 13">
    <name type="scientific">Kribbella amoyensis</name>
    <dbReference type="NCBI Taxonomy" id="996641"/>
    <lineage>
        <taxon>Bacteria</taxon>
        <taxon>Bacillati</taxon>
        <taxon>Actinomycetota</taxon>
        <taxon>Actinomycetes</taxon>
        <taxon>Propionibacteriales</taxon>
        <taxon>Kribbellaceae</taxon>
        <taxon>Kribbella</taxon>
    </lineage>
</organism>
<evidence type="ECO:0000256" key="3">
    <source>
        <dbReference type="ARBA" id="ARBA00012438"/>
    </source>
</evidence>
<dbReference type="InterPro" id="IPR050428">
    <property type="entry name" value="TCS_sensor_his_kinase"/>
</dbReference>
<evidence type="ECO:0000256" key="10">
    <source>
        <dbReference type="ARBA" id="ARBA00023136"/>
    </source>
</evidence>
<dbReference type="Pfam" id="PF02518">
    <property type="entry name" value="HATPase_c"/>
    <property type="match status" value="1"/>
</dbReference>
<evidence type="ECO:0000256" key="8">
    <source>
        <dbReference type="ARBA" id="ARBA00022989"/>
    </source>
</evidence>
<dbReference type="SUPFAM" id="SSF55874">
    <property type="entry name" value="ATPase domain of HSP90 chaperone/DNA topoisomerase II/histidine kinase"/>
    <property type="match status" value="1"/>
</dbReference>
<dbReference type="PROSITE" id="PS50109">
    <property type="entry name" value="HIS_KIN"/>
    <property type="match status" value="1"/>
</dbReference>
<sequence length="256" mass="26547">MGTRPSTVGGTVTVDVLSHIPLQRFSKSGAKLVPADIWHDLVHEFATIQALTAAALLMPEGKSQHRLIRLIEAETVQISDLLSSLGAQPAEPEPARAVAPKPRPSVVAEPAPVVPLEHADVVEVVRDVVEPLEPTTPIVLEFHARRRPATAAGGYRVGMSRVALRRVVRNLVGNALRAAPDGRVEVRVGPGTDPTGVAIEVADSGPGFGQAPRGLAGHGLSIVAGLTSAAGGDLEIGRSDLGGARVTVTLPLTRAG</sequence>
<keyword evidence="10" id="KW-0472">Membrane</keyword>
<dbReference type="SMART" id="SM00387">
    <property type="entry name" value="HATPase_c"/>
    <property type="match status" value="1"/>
</dbReference>
<dbReference type="InterPro" id="IPR004358">
    <property type="entry name" value="Sig_transdc_His_kin-like_C"/>
</dbReference>
<dbReference type="InterPro" id="IPR036890">
    <property type="entry name" value="HATPase_C_sf"/>
</dbReference>
<dbReference type="PRINTS" id="PR00344">
    <property type="entry name" value="BCTRLSENSOR"/>
</dbReference>
<evidence type="ECO:0000256" key="1">
    <source>
        <dbReference type="ARBA" id="ARBA00000085"/>
    </source>
</evidence>
<comment type="catalytic activity">
    <reaction evidence="1">
        <text>ATP + protein L-histidine = ADP + protein N-phospho-L-histidine.</text>
        <dbReference type="EC" id="2.7.13.3"/>
    </reaction>
</comment>
<dbReference type="Proteomes" id="UP000318380">
    <property type="component" value="Unassembled WGS sequence"/>
</dbReference>